<comment type="caution">
    <text evidence="1">The sequence shown here is derived from an EMBL/GenBank/DDBJ whole genome shotgun (WGS) entry which is preliminary data.</text>
</comment>
<evidence type="ECO:0000313" key="1">
    <source>
        <dbReference type="EMBL" id="KAH9841952.1"/>
    </source>
</evidence>
<organism evidence="1 2">
    <name type="scientific">Rhodofomes roseus</name>
    <dbReference type="NCBI Taxonomy" id="34475"/>
    <lineage>
        <taxon>Eukaryota</taxon>
        <taxon>Fungi</taxon>
        <taxon>Dikarya</taxon>
        <taxon>Basidiomycota</taxon>
        <taxon>Agaricomycotina</taxon>
        <taxon>Agaricomycetes</taxon>
        <taxon>Polyporales</taxon>
        <taxon>Rhodofomes</taxon>
    </lineage>
</organism>
<reference evidence="1 2" key="1">
    <citation type="journal article" date="2021" name="Environ. Microbiol.">
        <title>Gene family expansions and transcriptome signatures uncover fungal adaptations to wood decay.</title>
        <authorList>
            <person name="Hage H."/>
            <person name="Miyauchi S."/>
            <person name="Viragh M."/>
            <person name="Drula E."/>
            <person name="Min B."/>
            <person name="Chaduli D."/>
            <person name="Navarro D."/>
            <person name="Favel A."/>
            <person name="Norest M."/>
            <person name="Lesage-Meessen L."/>
            <person name="Balint B."/>
            <person name="Merenyi Z."/>
            <person name="de Eugenio L."/>
            <person name="Morin E."/>
            <person name="Martinez A.T."/>
            <person name="Baldrian P."/>
            <person name="Stursova M."/>
            <person name="Martinez M.J."/>
            <person name="Novotny C."/>
            <person name="Magnuson J.K."/>
            <person name="Spatafora J.W."/>
            <person name="Maurice S."/>
            <person name="Pangilinan J."/>
            <person name="Andreopoulos W."/>
            <person name="LaButti K."/>
            <person name="Hundley H."/>
            <person name="Na H."/>
            <person name="Kuo A."/>
            <person name="Barry K."/>
            <person name="Lipzen A."/>
            <person name="Henrissat B."/>
            <person name="Riley R."/>
            <person name="Ahrendt S."/>
            <person name="Nagy L.G."/>
            <person name="Grigoriev I.V."/>
            <person name="Martin F."/>
            <person name="Rosso M.N."/>
        </authorList>
    </citation>
    <scope>NUCLEOTIDE SEQUENCE [LARGE SCALE GENOMIC DNA]</scope>
    <source>
        <strain evidence="1 2">CIRM-BRFM 1785</strain>
    </source>
</reference>
<dbReference type="GeneID" id="72003450"/>
<dbReference type="Proteomes" id="UP000814176">
    <property type="component" value="Unassembled WGS sequence"/>
</dbReference>
<sequence>MKSRVSGPAYPEQADYARPIVLTGTTSIFYKIPVAADLVRHVRRGTYPSIMTVLSAHVPVVPKPLRRYSVGMKPLDTRQAIIRCYEAFRSVVGTISSTHSS</sequence>
<keyword evidence="2" id="KW-1185">Reference proteome</keyword>
<evidence type="ECO:0000313" key="2">
    <source>
        <dbReference type="Proteomes" id="UP000814176"/>
    </source>
</evidence>
<proteinExistence type="predicted"/>
<protein>
    <submittedName>
        <fullName evidence="1">Uncharacterized protein</fullName>
    </submittedName>
</protein>
<gene>
    <name evidence="1" type="ORF">C8Q71DRAFT_739665</name>
</gene>
<accession>A0ABQ8KTB6</accession>
<dbReference type="EMBL" id="JADCUA010000003">
    <property type="protein sequence ID" value="KAH9841952.1"/>
    <property type="molecule type" value="Genomic_DNA"/>
</dbReference>
<dbReference type="RefSeq" id="XP_047783251.1">
    <property type="nucleotide sequence ID" value="XM_047922718.1"/>
</dbReference>
<name>A0ABQ8KTB6_9APHY</name>